<dbReference type="InterPro" id="IPR036291">
    <property type="entry name" value="NAD(P)-bd_dom_sf"/>
</dbReference>
<dbReference type="PANTHER" id="PTHR42760">
    <property type="entry name" value="SHORT-CHAIN DEHYDROGENASES/REDUCTASES FAMILY MEMBER"/>
    <property type="match status" value="1"/>
</dbReference>
<gene>
    <name evidence="2" type="ORF">EYW47_14600</name>
</gene>
<dbReference type="NCBIfam" id="NF009386">
    <property type="entry name" value="PRK12745.1"/>
    <property type="match status" value="1"/>
</dbReference>
<proteinExistence type="inferred from homology"/>
<dbReference type="RefSeq" id="WP_133195537.1">
    <property type="nucleotide sequence ID" value="NZ_JBHUCW010000009.1"/>
</dbReference>
<evidence type="ECO:0000313" key="3">
    <source>
        <dbReference type="Proteomes" id="UP000295722"/>
    </source>
</evidence>
<dbReference type="PRINTS" id="PR00080">
    <property type="entry name" value="SDRFAMILY"/>
</dbReference>
<dbReference type="PANTHER" id="PTHR42760:SF123">
    <property type="entry name" value="OXIDOREDUCTASE"/>
    <property type="match status" value="1"/>
</dbReference>
<dbReference type="EMBL" id="SMRP01000006">
    <property type="protein sequence ID" value="TDG23167.1"/>
    <property type="molecule type" value="Genomic_DNA"/>
</dbReference>
<evidence type="ECO:0000313" key="2">
    <source>
        <dbReference type="EMBL" id="TDG23167.1"/>
    </source>
</evidence>
<name>A0A4R5M985_9BURK</name>
<dbReference type="Pfam" id="PF13561">
    <property type="entry name" value="adh_short_C2"/>
    <property type="match status" value="1"/>
</dbReference>
<dbReference type="FunFam" id="3.40.50.720:FF:000084">
    <property type="entry name" value="Short-chain dehydrogenase reductase"/>
    <property type="match status" value="1"/>
</dbReference>
<dbReference type="OrthoDB" id="9806974at2"/>
<sequence>MSEEVKRPAALVTGGRRGIGRAIAIELATRGYDVAITDLEDDADSAITLREIEARGGRALFVQSNLQDVTTHEQTLVNVLSWCGELHCLVNNAGMGSPSRGDLLDVKPDAFDTVLGVNLRGTFFMTQVVARHMMDTSSSYPRAIVTVSSVSATMASTERAEYCLSKSALPMMTKLFALRLASAGIPVFEVRPGIIRTPMTQGVAQKYEARFKEGLVPMNRWGEAEDVARAVGELAGGALQFATGSVLHVDGGLSIAAF</sequence>
<dbReference type="InterPro" id="IPR002347">
    <property type="entry name" value="SDR_fam"/>
</dbReference>
<keyword evidence="3" id="KW-1185">Reference proteome</keyword>
<dbReference type="GO" id="GO:0016616">
    <property type="term" value="F:oxidoreductase activity, acting on the CH-OH group of donors, NAD or NADP as acceptor"/>
    <property type="evidence" value="ECO:0007669"/>
    <property type="project" value="TreeGrafter"/>
</dbReference>
<accession>A0A4R5M985</accession>
<organism evidence="2 3">
    <name type="scientific">Paraburkholderia silviterrae</name>
    <dbReference type="NCBI Taxonomy" id="2528715"/>
    <lineage>
        <taxon>Bacteria</taxon>
        <taxon>Pseudomonadati</taxon>
        <taxon>Pseudomonadota</taxon>
        <taxon>Betaproteobacteria</taxon>
        <taxon>Burkholderiales</taxon>
        <taxon>Burkholderiaceae</taxon>
        <taxon>Paraburkholderia</taxon>
    </lineage>
</organism>
<protein>
    <submittedName>
        <fullName evidence="2">3-ketoacyl-ACP reductase</fullName>
    </submittedName>
</protein>
<dbReference type="AlphaFoldDB" id="A0A4R5M985"/>
<evidence type="ECO:0000256" key="1">
    <source>
        <dbReference type="ARBA" id="ARBA00006484"/>
    </source>
</evidence>
<comment type="caution">
    <text evidence="2">The sequence shown here is derived from an EMBL/GenBank/DDBJ whole genome shotgun (WGS) entry which is preliminary data.</text>
</comment>
<reference evidence="2 3" key="1">
    <citation type="submission" date="2019-03" db="EMBL/GenBank/DDBJ databases">
        <title>Paraburkholderia sp. 4M-K11, isolated from subtropical forest soil.</title>
        <authorList>
            <person name="Gao Z.-H."/>
            <person name="Qiu L.-H."/>
        </authorList>
    </citation>
    <scope>NUCLEOTIDE SEQUENCE [LARGE SCALE GENOMIC DNA]</scope>
    <source>
        <strain evidence="2 3">4M-K11</strain>
    </source>
</reference>
<dbReference type="GO" id="GO:0030497">
    <property type="term" value="P:fatty acid elongation"/>
    <property type="evidence" value="ECO:0007669"/>
    <property type="project" value="TreeGrafter"/>
</dbReference>
<dbReference type="PRINTS" id="PR00081">
    <property type="entry name" value="GDHRDH"/>
</dbReference>
<dbReference type="Gene3D" id="3.40.50.720">
    <property type="entry name" value="NAD(P)-binding Rossmann-like Domain"/>
    <property type="match status" value="1"/>
</dbReference>
<dbReference type="SUPFAM" id="SSF51735">
    <property type="entry name" value="NAD(P)-binding Rossmann-fold domains"/>
    <property type="match status" value="1"/>
</dbReference>
<comment type="similarity">
    <text evidence="1">Belongs to the short-chain dehydrogenases/reductases (SDR) family.</text>
</comment>
<dbReference type="Proteomes" id="UP000295722">
    <property type="component" value="Unassembled WGS sequence"/>
</dbReference>